<feature type="compositionally biased region" description="Basic and acidic residues" evidence="1">
    <location>
        <begin position="68"/>
        <end position="79"/>
    </location>
</feature>
<protein>
    <submittedName>
        <fullName evidence="2">Uncharacterized protein</fullName>
    </submittedName>
</protein>
<feature type="region of interest" description="Disordered" evidence="1">
    <location>
        <begin position="546"/>
        <end position="588"/>
    </location>
</feature>
<feature type="compositionally biased region" description="Polar residues" evidence="1">
    <location>
        <begin position="663"/>
        <end position="673"/>
    </location>
</feature>
<sequence>MAGSVPIPIPGRSSTTTWRTSSTYTSDYFDDTNDTNSASSSLSTYYPRRKYLDSGYGTGNVSLEEKDSSGFRAQDDAQPKVKSTPLPGREDLQVFKKDIEPSFTARYREIMPELHRLLQRQLSSQLNSLLSGRLFQNARTKSRLAVQMSLRLMMVGKTIQDARAAIVVFTQGEQTSGLGRLLRQPVMQQLCQPDDGITPPFEVIVVGDPARKRRYLGDISAVFDETPSGHSSAVTYCGARIRLEAGLSMQSAVATLGGVVKLTFELGDSMLVGMTAGHVLEHLYLDGSDSDDDWAVEDVNTPLRSKPGRSLVGDLLYPSVGTLGDEDNDEGPESPPRDWALFEIDSGLKLKPNIIPRETDQGEYRQLFDRGSLGRSGRNQEYCMSSAPPENFPSHEPMEVVMIASNKARGNGVLFGELSHIPASIMLTNISDEPMVEAYMLTLDEKKDQTTGCADDVDTSTLGQIQDGHSGAWVVNPVSMEVYGHVVATDLTGDAYVIPLHATFDEIKKTMPGVQGVDLPTMGDLLEAALRRSSLAGNGVASLRRMSTSDADDGDGIAKTALSERPVKRGDNNGQQEDKCGKRTGGHGIQNRKVAYTADRDRRTSELFSLCLGGQGRGKDSKLRFTEPDSDLDSGYGSVDTPPMTMTARASDKVGHNDGVKSVSENDGSSCCPQVTRRERRRQQSFWLDSEESMAVSVW</sequence>
<feature type="compositionally biased region" description="Basic and acidic residues" evidence="1">
    <location>
        <begin position="617"/>
        <end position="627"/>
    </location>
</feature>
<comment type="caution">
    <text evidence="2">The sequence shown here is derived from an EMBL/GenBank/DDBJ whole genome shotgun (WGS) entry which is preliminary data.</text>
</comment>
<reference evidence="2" key="1">
    <citation type="journal article" date="2023" name="Mol. Phylogenet. Evol.">
        <title>Genome-scale phylogeny and comparative genomics of the fungal order Sordariales.</title>
        <authorList>
            <person name="Hensen N."/>
            <person name="Bonometti L."/>
            <person name="Westerberg I."/>
            <person name="Brannstrom I.O."/>
            <person name="Guillou S."/>
            <person name="Cros-Aarteil S."/>
            <person name="Calhoun S."/>
            <person name="Haridas S."/>
            <person name="Kuo A."/>
            <person name="Mondo S."/>
            <person name="Pangilinan J."/>
            <person name="Riley R."/>
            <person name="LaButti K."/>
            <person name="Andreopoulos B."/>
            <person name="Lipzen A."/>
            <person name="Chen C."/>
            <person name="Yan M."/>
            <person name="Daum C."/>
            <person name="Ng V."/>
            <person name="Clum A."/>
            <person name="Steindorff A."/>
            <person name="Ohm R.A."/>
            <person name="Martin F."/>
            <person name="Silar P."/>
            <person name="Natvig D.O."/>
            <person name="Lalanne C."/>
            <person name="Gautier V."/>
            <person name="Ament-Velasquez S.L."/>
            <person name="Kruys A."/>
            <person name="Hutchinson M.I."/>
            <person name="Powell A.J."/>
            <person name="Barry K."/>
            <person name="Miller A.N."/>
            <person name="Grigoriev I.V."/>
            <person name="Debuchy R."/>
            <person name="Gladieux P."/>
            <person name="Hiltunen Thoren M."/>
            <person name="Johannesson H."/>
        </authorList>
    </citation>
    <scope>NUCLEOTIDE SEQUENCE</scope>
    <source>
        <strain evidence="2">PSN293</strain>
    </source>
</reference>
<gene>
    <name evidence="2" type="ORF">QBC37DRAFT_424423</name>
</gene>
<feature type="compositionally biased region" description="Basic and acidic residues" evidence="1">
    <location>
        <begin position="565"/>
        <end position="581"/>
    </location>
</feature>
<feature type="region of interest" description="Disordered" evidence="1">
    <location>
        <begin position="1"/>
        <end position="44"/>
    </location>
</feature>
<feature type="compositionally biased region" description="Low complexity" evidence="1">
    <location>
        <begin position="34"/>
        <end position="44"/>
    </location>
</feature>
<evidence type="ECO:0000313" key="2">
    <source>
        <dbReference type="EMBL" id="KAK4212786.1"/>
    </source>
</evidence>
<accession>A0AAN6Y5W1</accession>
<dbReference type="EMBL" id="MU858121">
    <property type="protein sequence ID" value="KAK4212786.1"/>
    <property type="molecule type" value="Genomic_DNA"/>
</dbReference>
<dbReference type="Proteomes" id="UP001301769">
    <property type="component" value="Unassembled WGS sequence"/>
</dbReference>
<organism evidence="2 3">
    <name type="scientific">Rhypophila decipiens</name>
    <dbReference type="NCBI Taxonomy" id="261697"/>
    <lineage>
        <taxon>Eukaryota</taxon>
        <taxon>Fungi</taxon>
        <taxon>Dikarya</taxon>
        <taxon>Ascomycota</taxon>
        <taxon>Pezizomycotina</taxon>
        <taxon>Sordariomycetes</taxon>
        <taxon>Sordariomycetidae</taxon>
        <taxon>Sordariales</taxon>
        <taxon>Naviculisporaceae</taxon>
        <taxon>Rhypophila</taxon>
    </lineage>
</organism>
<evidence type="ECO:0000256" key="1">
    <source>
        <dbReference type="SAM" id="MobiDB-lite"/>
    </source>
</evidence>
<feature type="region of interest" description="Disordered" evidence="1">
    <location>
        <begin position="615"/>
        <end position="683"/>
    </location>
</feature>
<keyword evidence="3" id="KW-1185">Reference proteome</keyword>
<feature type="region of interest" description="Disordered" evidence="1">
    <location>
        <begin position="68"/>
        <end position="87"/>
    </location>
</feature>
<dbReference type="AlphaFoldDB" id="A0AAN6Y5W1"/>
<name>A0AAN6Y5W1_9PEZI</name>
<evidence type="ECO:0000313" key="3">
    <source>
        <dbReference type="Proteomes" id="UP001301769"/>
    </source>
</evidence>
<reference evidence="2" key="2">
    <citation type="submission" date="2023-05" db="EMBL/GenBank/DDBJ databases">
        <authorList>
            <consortium name="Lawrence Berkeley National Laboratory"/>
            <person name="Steindorff A."/>
            <person name="Hensen N."/>
            <person name="Bonometti L."/>
            <person name="Westerberg I."/>
            <person name="Brannstrom I.O."/>
            <person name="Guillou S."/>
            <person name="Cros-Aarteil S."/>
            <person name="Calhoun S."/>
            <person name="Haridas S."/>
            <person name="Kuo A."/>
            <person name="Mondo S."/>
            <person name="Pangilinan J."/>
            <person name="Riley R."/>
            <person name="Labutti K."/>
            <person name="Andreopoulos B."/>
            <person name="Lipzen A."/>
            <person name="Chen C."/>
            <person name="Yanf M."/>
            <person name="Daum C."/>
            <person name="Ng V."/>
            <person name="Clum A."/>
            <person name="Ohm R."/>
            <person name="Martin F."/>
            <person name="Silar P."/>
            <person name="Natvig D."/>
            <person name="Lalanne C."/>
            <person name="Gautier V."/>
            <person name="Ament-Velasquez S.L."/>
            <person name="Kruys A."/>
            <person name="Hutchinson M.I."/>
            <person name="Powell A.J."/>
            <person name="Barry K."/>
            <person name="Miller A.N."/>
            <person name="Grigoriev I.V."/>
            <person name="Debuchy R."/>
            <person name="Gladieux P."/>
            <person name="Thoren M.H."/>
            <person name="Johannesson H."/>
        </authorList>
    </citation>
    <scope>NUCLEOTIDE SEQUENCE</scope>
    <source>
        <strain evidence="2">PSN293</strain>
    </source>
</reference>
<feature type="compositionally biased region" description="Low complexity" evidence="1">
    <location>
        <begin position="13"/>
        <end position="26"/>
    </location>
</feature>
<feature type="compositionally biased region" description="Basic and acidic residues" evidence="1">
    <location>
        <begin position="650"/>
        <end position="659"/>
    </location>
</feature>
<proteinExistence type="predicted"/>